<comment type="caution">
    <text evidence="2">The sequence shown here is derived from an EMBL/GenBank/DDBJ whole genome shotgun (WGS) entry which is preliminary data.</text>
</comment>
<dbReference type="AlphaFoldDB" id="A0A1X2HE40"/>
<name>A0A1X2HE40_SYNRA</name>
<feature type="region of interest" description="Disordered" evidence="1">
    <location>
        <begin position="171"/>
        <end position="193"/>
    </location>
</feature>
<sequence length="193" mass="20908">MPKVGRERFDFTRQPHAPDPTTNNINRASIARDTKLTNGTYDCLNFLAVRVATGRVQCVELNVANYASSSATLPDGDDAAARSLSPMSISSGLNASVSSISSVLTAFAETAARSFGSTAYSPCDANGSKMKDRQKAKQKLKTEEQLPEYKAVFREPYKEILKGKLSDISAKSVRKTSLEPVVRSGRGPQKQES</sequence>
<evidence type="ECO:0000313" key="3">
    <source>
        <dbReference type="Proteomes" id="UP000242180"/>
    </source>
</evidence>
<dbReference type="Proteomes" id="UP000242180">
    <property type="component" value="Unassembled WGS sequence"/>
</dbReference>
<proteinExistence type="predicted"/>
<dbReference type="InParanoid" id="A0A1X2HE40"/>
<keyword evidence="3" id="KW-1185">Reference proteome</keyword>
<evidence type="ECO:0000256" key="1">
    <source>
        <dbReference type="SAM" id="MobiDB-lite"/>
    </source>
</evidence>
<feature type="region of interest" description="Disordered" evidence="1">
    <location>
        <begin position="1"/>
        <end position="25"/>
    </location>
</feature>
<organism evidence="2 3">
    <name type="scientific">Syncephalastrum racemosum</name>
    <name type="common">Filamentous fungus</name>
    <dbReference type="NCBI Taxonomy" id="13706"/>
    <lineage>
        <taxon>Eukaryota</taxon>
        <taxon>Fungi</taxon>
        <taxon>Fungi incertae sedis</taxon>
        <taxon>Mucoromycota</taxon>
        <taxon>Mucoromycotina</taxon>
        <taxon>Mucoromycetes</taxon>
        <taxon>Mucorales</taxon>
        <taxon>Syncephalastraceae</taxon>
        <taxon>Syncephalastrum</taxon>
    </lineage>
</organism>
<protein>
    <submittedName>
        <fullName evidence="2">Uncharacterized protein</fullName>
    </submittedName>
</protein>
<evidence type="ECO:0000313" key="2">
    <source>
        <dbReference type="EMBL" id="ORY97224.1"/>
    </source>
</evidence>
<gene>
    <name evidence="2" type="ORF">BCR43DRAFT_513655</name>
</gene>
<dbReference type="EMBL" id="MCGN01000004">
    <property type="protein sequence ID" value="ORY97224.1"/>
    <property type="molecule type" value="Genomic_DNA"/>
</dbReference>
<reference evidence="2 3" key="1">
    <citation type="submission" date="2016-07" db="EMBL/GenBank/DDBJ databases">
        <title>Pervasive Adenine N6-methylation of Active Genes in Fungi.</title>
        <authorList>
            <consortium name="DOE Joint Genome Institute"/>
            <person name="Mondo S.J."/>
            <person name="Dannebaum R.O."/>
            <person name="Kuo R.C."/>
            <person name="Labutti K."/>
            <person name="Haridas S."/>
            <person name="Kuo A."/>
            <person name="Salamov A."/>
            <person name="Ahrendt S.R."/>
            <person name="Lipzen A."/>
            <person name="Sullivan W."/>
            <person name="Andreopoulos W.B."/>
            <person name="Clum A."/>
            <person name="Lindquist E."/>
            <person name="Daum C."/>
            <person name="Ramamoorthy G.K."/>
            <person name="Gryganskyi A."/>
            <person name="Culley D."/>
            <person name="Magnuson J.K."/>
            <person name="James T.Y."/>
            <person name="O'Malley M.A."/>
            <person name="Stajich J.E."/>
            <person name="Spatafora J.W."/>
            <person name="Visel A."/>
            <person name="Grigoriev I.V."/>
        </authorList>
    </citation>
    <scope>NUCLEOTIDE SEQUENCE [LARGE SCALE GENOMIC DNA]</scope>
    <source>
        <strain evidence="2 3">NRRL 2496</strain>
    </source>
</reference>
<feature type="region of interest" description="Disordered" evidence="1">
    <location>
        <begin position="122"/>
        <end position="142"/>
    </location>
</feature>
<feature type="compositionally biased region" description="Basic and acidic residues" evidence="1">
    <location>
        <begin position="1"/>
        <end position="13"/>
    </location>
</feature>
<accession>A0A1X2HE40</accession>
<feature type="compositionally biased region" description="Basic and acidic residues" evidence="1">
    <location>
        <begin position="129"/>
        <end position="142"/>
    </location>
</feature>